<name>A0A1D8PB91_9FLAO</name>
<dbReference type="EMBL" id="CP017478">
    <property type="protein sequence ID" value="AOW21834.1"/>
    <property type="molecule type" value="Genomic_DNA"/>
</dbReference>
<evidence type="ECO:0000313" key="1">
    <source>
        <dbReference type="EMBL" id="AOW21834.1"/>
    </source>
</evidence>
<keyword evidence="2" id="KW-1185">Reference proteome</keyword>
<organism evidence="1 2">
    <name type="scientific">Urechidicola croceus</name>
    <dbReference type="NCBI Taxonomy" id="1850246"/>
    <lineage>
        <taxon>Bacteria</taxon>
        <taxon>Pseudomonadati</taxon>
        <taxon>Bacteroidota</taxon>
        <taxon>Flavobacteriia</taxon>
        <taxon>Flavobacteriales</taxon>
        <taxon>Flavobacteriaceae</taxon>
        <taxon>Urechidicola</taxon>
    </lineage>
</organism>
<dbReference type="RefSeq" id="WP_070237994.1">
    <property type="nucleotide sequence ID" value="NZ_CP017478.1"/>
</dbReference>
<proteinExistence type="predicted"/>
<protein>
    <submittedName>
        <fullName evidence="1">Uncharacterized protein</fullName>
    </submittedName>
</protein>
<gene>
    <name evidence="1" type="ORF">LPB138_14585</name>
</gene>
<dbReference type="AlphaFoldDB" id="A0A1D8PB91"/>
<dbReference type="OrthoDB" id="1357763at2"/>
<evidence type="ECO:0000313" key="2">
    <source>
        <dbReference type="Proteomes" id="UP000176050"/>
    </source>
</evidence>
<dbReference type="Proteomes" id="UP000176050">
    <property type="component" value="Chromosome"/>
</dbReference>
<accession>A0A1D8PB91</accession>
<dbReference type="KEGG" id="lul:LPB138_14585"/>
<dbReference type="STRING" id="1850246.LPB138_14585"/>
<reference evidence="1 2" key="1">
    <citation type="submission" date="2016-10" db="EMBL/GenBank/DDBJ databases">
        <title>Lutibacter sp. LPB0138, isolated from marine gastropod.</title>
        <authorList>
            <person name="Kim E."/>
            <person name="Yi H."/>
        </authorList>
    </citation>
    <scope>NUCLEOTIDE SEQUENCE [LARGE SCALE GENOMIC DNA]</scope>
    <source>
        <strain evidence="1 2">LPB0138</strain>
    </source>
</reference>
<sequence>MKRLLFISLAVLTFQNIHSQVAKDSELYLEFKRIDSFLFDNSFNKCKLEMIDSIISNDLEFYHDKGGLDFGKESFMTAMKNNICANWDKKPIRKLVDDSMEIYPLYENNVLYGVIQNGIHEFYIKEPKKELYKTGIAKFTSVWLNENDTWVLKRVLSFDHKPVN</sequence>